<reference evidence="2 3" key="1">
    <citation type="submission" date="2022-03" db="EMBL/GenBank/DDBJ databases">
        <title>Isotopic signatures of nitrous oxide derived from detoxification processes.</title>
        <authorList>
            <person name="Behrendt U."/>
            <person name="Buchen C."/>
            <person name="Well R."/>
            <person name="Ulrich A."/>
            <person name="Rohe L."/>
            <person name="Kolb S."/>
            <person name="Schloter M."/>
            <person name="Horn M.A."/>
            <person name="Augustin J."/>
        </authorList>
    </citation>
    <scope>NUCLEOTIDE SEQUENCE [LARGE SCALE GENOMIC DNA]</scope>
    <source>
        <strain evidence="2 3">S4-C24</strain>
    </source>
</reference>
<proteinExistence type="predicted"/>
<dbReference type="PANTHER" id="PTHR36503:SF2">
    <property type="entry name" value="BLR2408 PROTEIN"/>
    <property type="match status" value="1"/>
</dbReference>
<gene>
    <name evidence="2" type="ORF">MNQ99_17755</name>
</gene>
<dbReference type="InterPro" id="IPR037523">
    <property type="entry name" value="VOC_core"/>
</dbReference>
<dbReference type="InterPro" id="IPR004360">
    <property type="entry name" value="Glyas_Fos-R_dOase_dom"/>
</dbReference>
<sequence>MSLVPADRPVILALPTADRRASFDFYTALGLSVFGEPADDGIPEPLQFDMNSGLRLMFVPHGGFGWVTNNRPTATGGQTECLLGLPVASPEDVDNTIATARQAGGKIVMEPAQQPWGYSAVFADPDDHLWQVTAG</sequence>
<evidence type="ECO:0000259" key="1">
    <source>
        <dbReference type="PROSITE" id="PS51819"/>
    </source>
</evidence>
<dbReference type="PROSITE" id="PS51819">
    <property type="entry name" value="VOC"/>
    <property type="match status" value="1"/>
</dbReference>
<feature type="domain" description="VOC" evidence="1">
    <location>
        <begin position="8"/>
        <end position="135"/>
    </location>
</feature>
<dbReference type="SUPFAM" id="SSF54593">
    <property type="entry name" value="Glyoxalase/Bleomycin resistance protein/Dihydroxybiphenyl dioxygenase"/>
    <property type="match status" value="1"/>
</dbReference>
<keyword evidence="3" id="KW-1185">Reference proteome</keyword>
<dbReference type="Proteomes" id="UP000829069">
    <property type="component" value="Chromosome"/>
</dbReference>
<organism evidence="2 3">
    <name type="scientific">Arthrobacter sulfonylureivorans</name>
    <dbReference type="NCBI Taxonomy" id="2486855"/>
    <lineage>
        <taxon>Bacteria</taxon>
        <taxon>Bacillati</taxon>
        <taxon>Actinomycetota</taxon>
        <taxon>Actinomycetes</taxon>
        <taxon>Micrococcales</taxon>
        <taxon>Micrococcaceae</taxon>
        <taxon>Arthrobacter</taxon>
    </lineage>
</organism>
<dbReference type="InterPro" id="IPR029068">
    <property type="entry name" value="Glyas_Bleomycin-R_OHBP_Dase"/>
</dbReference>
<name>A0ABY3WBN8_9MICC</name>
<protein>
    <submittedName>
        <fullName evidence="2">VOC family protein</fullName>
    </submittedName>
</protein>
<dbReference type="PANTHER" id="PTHR36503">
    <property type="entry name" value="BLR2520 PROTEIN"/>
    <property type="match status" value="1"/>
</dbReference>
<accession>A0ABY3WBN8</accession>
<dbReference type="EMBL" id="CP093326">
    <property type="protein sequence ID" value="UNK45736.1"/>
    <property type="molecule type" value="Genomic_DNA"/>
</dbReference>
<dbReference type="Pfam" id="PF00903">
    <property type="entry name" value="Glyoxalase"/>
    <property type="match status" value="1"/>
</dbReference>
<evidence type="ECO:0000313" key="3">
    <source>
        <dbReference type="Proteomes" id="UP000829069"/>
    </source>
</evidence>
<dbReference type="Gene3D" id="3.10.180.10">
    <property type="entry name" value="2,3-Dihydroxybiphenyl 1,2-Dioxygenase, domain 1"/>
    <property type="match status" value="1"/>
</dbReference>
<evidence type="ECO:0000313" key="2">
    <source>
        <dbReference type="EMBL" id="UNK45736.1"/>
    </source>
</evidence>
<dbReference type="RefSeq" id="WP_241913918.1">
    <property type="nucleotide sequence ID" value="NZ_CP093326.1"/>
</dbReference>